<evidence type="ECO:0000256" key="4">
    <source>
        <dbReference type="ARBA" id="ARBA00023186"/>
    </source>
</evidence>
<dbReference type="SUPFAM" id="SSF118352">
    <property type="entry name" value="HSP33 redox switch-like"/>
    <property type="match status" value="1"/>
</dbReference>
<keyword evidence="3" id="KW-1015">Disulfide bond</keyword>
<keyword evidence="5" id="KW-0676">Redox-active center</keyword>
<dbReference type="GO" id="GO:0005737">
    <property type="term" value="C:cytoplasm"/>
    <property type="evidence" value="ECO:0007669"/>
    <property type="project" value="InterPro"/>
</dbReference>
<keyword evidence="4" id="KW-0143">Chaperone</keyword>
<evidence type="ECO:0000256" key="3">
    <source>
        <dbReference type="ARBA" id="ARBA00023157"/>
    </source>
</evidence>
<evidence type="ECO:0000256" key="2">
    <source>
        <dbReference type="ARBA" id="ARBA00022833"/>
    </source>
</evidence>
<accession>A4U386</accession>
<reference evidence="6" key="1">
    <citation type="journal article" date="2007" name="J. Bacteriol.">
        <title>Comparative genome analysis of four magnetotactic bacteria reveals a complex set of group-specific genes implicated in magnetosome biomineralization and function.</title>
        <authorList>
            <person name="Richter M."/>
            <person name="Kube M."/>
            <person name="Bazylinski D.A."/>
            <person name="Lombardot T."/>
            <person name="Gloeckner F.O."/>
            <person name="Reinhardt R."/>
            <person name="Schueler D."/>
        </authorList>
    </citation>
    <scope>NUCLEOTIDE SEQUENCE</scope>
    <source>
        <strain evidence="6">MSR-1</strain>
    </source>
</reference>
<keyword evidence="2" id="KW-0862">Zinc</keyword>
<dbReference type="CDD" id="cd00498">
    <property type="entry name" value="Hsp33"/>
    <property type="match status" value="1"/>
</dbReference>
<dbReference type="InterPro" id="IPR000397">
    <property type="entry name" value="Heat_shock_Hsp33"/>
</dbReference>
<dbReference type="InterPro" id="IPR016154">
    <property type="entry name" value="Heat_shock_Hsp33_C"/>
</dbReference>
<proteinExistence type="predicted"/>
<dbReference type="PANTHER" id="PTHR30111">
    <property type="entry name" value="33 KDA CHAPERONIN"/>
    <property type="match status" value="1"/>
</dbReference>
<evidence type="ECO:0000313" key="6">
    <source>
        <dbReference type="EMBL" id="CAM77343.1"/>
    </source>
</evidence>
<dbReference type="EMBL" id="CU459003">
    <property type="protein sequence ID" value="CAM77343.1"/>
    <property type="molecule type" value="Genomic_DNA"/>
</dbReference>
<keyword evidence="1" id="KW-0963">Cytoplasm</keyword>
<dbReference type="Gene3D" id="3.55.30.10">
    <property type="entry name" value="Hsp33 domain"/>
    <property type="match status" value="1"/>
</dbReference>
<dbReference type="Gene3D" id="3.90.1280.10">
    <property type="entry name" value="HSP33 redox switch-like"/>
    <property type="match status" value="1"/>
</dbReference>
<dbReference type="InterPro" id="IPR016153">
    <property type="entry name" value="Heat_shock_Hsp33_N"/>
</dbReference>
<sequence>MPAVSLAADDLILPFQLAGGLVRGRLVRLGPAVQTILDGHDYPPRVGALLAETLALAGVLAGSLKYDGVFTLQAQGDGAVSLVVADITSAGAMRGYARFDAAKLAAVAEGRAPVPALLGKGYLAFTVDQGLTVERYQGIVELTGDTLADCARNYFTQSEQLDSKVVLVSQAPTADGGGWRSAALMIQRMPGNQPGGPILTTDDADEAWRTAAILMASVKDTEMLSTTLAGEVLLHRLFHAEDLTAWDAKALRAGCRCSLHGVEHMLQSIPRAEIESLKNEAGQVTITCEFCRTTYAFGDDDLDRVYMPPKRGKTPS</sequence>
<evidence type="ECO:0000256" key="5">
    <source>
        <dbReference type="ARBA" id="ARBA00023284"/>
    </source>
</evidence>
<evidence type="ECO:0000256" key="1">
    <source>
        <dbReference type="ARBA" id="ARBA00022490"/>
    </source>
</evidence>
<dbReference type="Pfam" id="PF01430">
    <property type="entry name" value="HSP33"/>
    <property type="match status" value="1"/>
</dbReference>
<dbReference type="RefSeq" id="WP_234016259.1">
    <property type="nucleotide sequence ID" value="NZ_CP027527.1"/>
</dbReference>
<dbReference type="GO" id="GO:0051082">
    <property type="term" value="F:unfolded protein binding"/>
    <property type="evidence" value="ECO:0007669"/>
    <property type="project" value="InterPro"/>
</dbReference>
<dbReference type="PIRSF" id="PIRSF005261">
    <property type="entry name" value="Heat_shock_Hsp33"/>
    <property type="match status" value="1"/>
</dbReference>
<dbReference type="SUPFAM" id="SSF64397">
    <property type="entry name" value="Hsp33 domain"/>
    <property type="match status" value="1"/>
</dbReference>
<dbReference type="PANTHER" id="PTHR30111:SF1">
    <property type="entry name" value="33 KDA CHAPERONIN"/>
    <property type="match status" value="1"/>
</dbReference>
<dbReference type="GO" id="GO:0042026">
    <property type="term" value="P:protein refolding"/>
    <property type="evidence" value="ECO:0007669"/>
    <property type="project" value="TreeGrafter"/>
</dbReference>
<organism evidence="6">
    <name type="scientific">Magnetospirillum gryphiswaldense</name>
    <dbReference type="NCBI Taxonomy" id="55518"/>
    <lineage>
        <taxon>Bacteria</taxon>
        <taxon>Pseudomonadati</taxon>
        <taxon>Pseudomonadota</taxon>
        <taxon>Alphaproteobacteria</taxon>
        <taxon>Rhodospirillales</taxon>
        <taxon>Rhodospirillaceae</taxon>
        <taxon>Magnetospirillum</taxon>
    </lineage>
</organism>
<dbReference type="GO" id="GO:0044183">
    <property type="term" value="F:protein folding chaperone"/>
    <property type="evidence" value="ECO:0007669"/>
    <property type="project" value="TreeGrafter"/>
</dbReference>
<gene>
    <name evidence="6" type="ORF">MGR_2529</name>
</gene>
<protein>
    <submittedName>
        <fullName evidence="6">Hsp33 protein</fullName>
    </submittedName>
</protein>
<dbReference type="AlphaFoldDB" id="A4U386"/>
<name>A4U386_9PROT</name>